<accession>A0A9E7FF52</accession>
<feature type="compositionally biased region" description="Acidic residues" evidence="1">
    <location>
        <begin position="31"/>
        <end position="44"/>
    </location>
</feature>
<dbReference type="EMBL" id="CP097505">
    <property type="protein sequence ID" value="URD94076.1"/>
    <property type="molecule type" value="Genomic_DNA"/>
</dbReference>
<name>A0A9E7FF52_9LILI</name>
<gene>
    <name evidence="2" type="ORF">MUK42_33208</name>
</gene>
<sequence>MGRESSKGSKDPKAPSFLLLSTTSSSSSSFSEDDEAAPIEELSDDSSASALPSKQNPFLFLAASTSLPSSCPSPWRHSGRLTRSFSPTLGSTRDDILLFFSSFLPSGASC</sequence>
<feature type="compositionally biased region" description="Low complexity" evidence="1">
    <location>
        <begin position="16"/>
        <end position="30"/>
    </location>
</feature>
<dbReference type="Proteomes" id="UP001055439">
    <property type="component" value="Chromosome 3"/>
</dbReference>
<dbReference type="OrthoDB" id="696276at2759"/>
<protein>
    <submittedName>
        <fullName evidence="2">Uncharacterized protein</fullName>
    </submittedName>
</protein>
<feature type="region of interest" description="Disordered" evidence="1">
    <location>
        <begin position="1"/>
        <end position="50"/>
    </location>
</feature>
<proteinExistence type="predicted"/>
<evidence type="ECO:0000313" key="2">
    <source>
        <dbReference type="EMBL" id="URD94076.1"/>
    </source>
</evidence>
<feature type="compositionally biased region" description="Basic and acidic residues" evidence="1">
    <location>
        <begin position="1"/>
        <end position="13"/>
    </location>
</feature>
<reference evidence="2" key="1">
    <citation type="submission" date="2022-05" db="EMBL/GenBank/DDBJ databases">
        <title>The Musa troglodytarum L. genome provides insights into the mechanism of non-climacteric behaviour and enrichment of carotenoids.</title>
        <authorList>
            <person name="Wang J."/>
        </authorList>
    </citation>
    <scope>NUCLEOTIDE SEQUENCE</scope>
    <source>
        <tissue evidence="2">Leaf</tissue>
    </source>
</reference>
<evidence type="ECO:0000313" key="3">
    <source>
        <dbReference type="Proteomes" id="UP001055439"/>
    </source>
</evidence>
<dbReference type="AlphaFoldDB" id="A0A9E7FF52"/>
<evidence type="ECO:0000256" key="1">
    <source>
        <dbReference type="SAM" id="MobiDB-lite"/>
    </source>
</evidence>
<organism evidence="2 3">
    <name type="scientific">Musa troglodytarum</name>
    <name type="common">fe'i banana</name>
    <dbReference type="NCBI Taxonomy" id="320322"/>
    <lineage>
        <taxon>Eukaryota</taxon>
        <taxon>Viridiplantae</taxon>
        <taxon>Streptophyta</taxon>
        <taxon>Embryophyta</taxon>
        <taxon>Tracheophyta</taxon>
        <taxon>Spermatophyta</taxon>
        <taxon>Magnoliopsida</taxon>
        <taxon>Liliopsida</taxon>
        <taxon>Zingiberales</taxon>
        <taxon>Musaceae</taxon>
        <taxon>Musa</taxon>
    </lineage>
</organism>
<keyword evidence="3" id="KW-1185">Reference proteome</keyword>